<dbReference type="InterPro" id="IPR036457">
    <property type="entry name" value="PPM-type-like_dom_sf"/>
</dbReference>
<dbReference type="PANTHER" id="PTHR43156">
    <property type="entry name" value="STAGE II SPORULATION PROTEIN E-RELATED"/>
    <property type="match status" value="1"/>
</dbReference>
<dbReference type="Proteomes" id="UP000192907">
    <property type="component" value="Unassembled WGS sequence"/>
</dbReference>
<keyword evidence="2" id="KW-1133">Transmembrane helix</keyword>
<keyword evidence="6" id="KW-1185">Reference proteome</keyword>
<evidence type="ECO:0000256" key="3">
    <source>
        <dbReference type="SAM" id="SignalP"/>
    </source>
</evidence>
<feature type="transmembrane region" description="Helical" evidence="2">
    <location>
        <begin position="229"/>
        <end position="246"/>
    </location>
</feature>
<organism evidence="5 6">
    <name type="scientific">Pseudobacteriovorax antillogorgiicola</name>
    <dbReference type="NCBI Taxonomy" id="1513793"/>
    <lineage>
        <taxon>Bacteria</taxon>
        <taxon>Pseudomonadati</taxon>
        <taxon>Bdellovibrionota</taxon>
        <taxon>Oligoflexia</taxon>
        <taxon>Oligoflexales</taxon>
        <taxon>Pseudobacteriovoracaceae</taxon>
        <taxon>Pseudobacteriovorax</taxon>
    </lineage>
</organism>
<dbReference type="InterPro" id="IPR052016">
    <property type="entry name" value="Bact_Sigma-Reg"/>
</dbReference>
<dbReference type="PANTHER" id="PTHR43156:SF2">
    <property type="entry name" value="STAGE II SPORULATION PROTEIN E"/>
    <property type="match status" value="1"/>
</dbReference>
<sequence length="670" mass="74628">MKVKPLNLVFLLLGALATGSSISYAQDRVLVDSTLDLNELTMGKAYVRPTGKIQFIPEHFVNAANYADSISKAVEVPIGESWTTEAGLSGVSYGTYILKLNIPKSLSLIAWQENIGLNAAFEVEVLETGAIVAYSGKIGTSRETELHWWLSRTYPIYTHENSELTLLIRVSSFNFNARGILIPPKIGHYEILIRETFLNLLGRVSGLAVLLLLGLYHLLFYLSRRQGDLTSLYFSLGCFVMVFRQLSADRIIESLFPGGAAAYDQINFRILYSTMILVPLLIFQYYKHLIEGFLINDRLAKVAMILSLIPLIYPFVAPDYPSVRQFVTWFEIYDLLAAVALVGLLIYHSRHNVKHRVEARINLGFCMVFVIALINDVGYAHYLWETANTMYFALIAMFLGQAILLADKHHRAVGVQIHMQEAKIVQSAFLPNEKKFGPIETESFYQVADQQAGGDYFDFVFDSDNQRFFAFAGDVTGHGVASALVTGAASGAIKSFFTRSDVIDKAPIPLVLQSLSKGLNEAVLAVGARADRLMTMAMIGIDCKANRAYYCNAGHQPAYHFSPKNRKLHSLCAPSQPFGLDRNISLAVEEFALSSDDRIFMYTDGLIENGGPKGERLKKRQLLSVLKSSSSIEEAKAALLELTAKTWKNFPPADDTTFLFMEYSQSPEVE</sequence>
<evidence type="ECO:0000259" key="4">
    <source>
        <dbReference type="SMART" id="SM00331"/>
    </source>
</evidence>
<gene>
    <name evidence="5" type="ORF">SAMN06296036_11690</name>
</gene>
<reference evidence="6" key="1">
    <citation type="submission" date="2017-04" db="EMBL/GenBank/DDBJ databases">
        <authorList>
            <person name="Varghese N."/>
            <person name="Submissions S."/>
        </authorList>
    </citation>
    <scope>NUCLEOTIDE SEQUENCE [LARGE SCALE GENOMIC DNA]</scope>
    <source>
        <strain evidence="6">RKEM611</strain>
    </source>
</reference>
<dbReference type="Pfam" id="PF07695">
    <property type="entry name" value="7TMR-DISM_7TM"/>
    <property type="match status" value="1"/>
</dbReference>
<dbReference type="RefSeq" id="WP_159455504.1">
    <property type="nucleotide sequence ID" value="NZ_FWZT01000016.1"/>
</dbReference>
<keyword evidence="2" id="KW-0812">Transmembrane</keyword>
<dbReference type="STRING" id="1513793.SAMN06296036_11690"/>
<feature type="transmembrane region" description="Helical" evidence="2">
    <location>
        <begin position="298"/>
        <end position="316"/>
    </location>
</feature>
<feature type="transmembrane region" description="Helical" evidence="2">
    <location>
        <begin position="200"/>
        <end position="222"/>
    </location>
</feature>
<dbReference type="AlphaFoldDB" id="A0A1Y6C9G5"/>
<evidence type="ECO:0000256" key="1">
    <source>
        <dbReference type="ARBA" id="ARBA00022801"/>
    </source>
</evidence>
<feature type="chain" id="PRO_5012644694" evidence="3">
    <location>
        <begin position="26"/>
        <end position="670"/>
    </location>
</feature>
<accession>A0A1Y6C9G5</accession>
<proteinExistence type="predicted"/>
<keyword evidence="2" id="KW-0472">Membrane</keyword>
<protein>
    <submittedName>
        <fullName evidence="5">7TM diverse intracellular signalling</fullName>
    </submittedName>
</protein>
<dbReference type="EMBL" id="FWZT01000016">
    <property type="protein sequence ID" value="SMF52911.1"/>
    <property type="molecule type" value="Genomic_DNA"/>
</dbReference>
<feature type="transmembrane region" description="Helical" evidence="2">
    <location>
        <begin position="328"/>
        <end position="347"/>
    </location>
</feature>
<feature type="signal peptide" evidence="3">
    <location>
        <begin position="1"/>
        <end position="25"/>
    </location>
</feature>
<feature type="transmembrane region" description="Helical" evidence="2">
    <location>
        <begin position="266"/>
        <end position="286"/>
    </location>
</feature>
<dbReference type="Gene3D" id="3.60.40.10">
    <property type="entry name" value="PPM-type phosphatase domain"/>
    <property type="match status" value="1"/>
</dbReference>
<dbReference type="Pfam" id="PF07228">
    <property type="entry name" value="SpoIIE"/>
    <property type="match status" value="1"/>
</dbReference>
<evidence type="ECO:0000313" key="5">
    <source>
        <dbReference type="EMBL" id="SMF52911.1"/>
    </source>
</evidence>
<feature type="transmembrane region" description="Helical" evidence="2">
    <location>
        <begin position="390"/>
        <end position="406"/>
    </location>
</feature>
<dbReference type="InterPro" id="IPR001932">
    <property type="entry name" value="PPM-type_phosphatase-like_dom"/>
</dbReference>
<keyword evidence="1" id="KW-0378">Hydrolase</keyword>
<dbReference type="SUPFAM" id="SSF81606">
    <property type="entry name" value="PP2C-like"/>
    <property type="match status" value="1"/>
</dbReference>
<name>A0A1Y6C9G5_9BACT</name>
<dbReference type="SMART" id="SM00331">
    <property type="entry name" value="PP2C_SIG"/>
    <property type="match status" value="1"/>
</dbReference>
<feature type="transmembrane region" description="Helical" evidence="2">
    <location>
        <begin position="359"/>
        <end position="384"/>
    </location>
</feature>
<feature type="domain" description="PPM-type phosphatase" evidence="4">
    <location>
        <begin position="439"/>
        <end position="663"/>
    </location>
</feature>
<dbReference type="InterPro" id="IPR011623">
    <property type="entry name" value="7TMR_DISM_rcpt_extracell_dom1"/>
</dbReference>
<keyword evidence="3" id="KW-0732">Signal</keyword>
<dbReference type="GO" id="GO:0016791">
    <property type="term" value="F:phosphatase activity"/>
    <property type="evidence" value="ECO:0007669"/>
    <property type="project" value="TreeGrafter"/>
</dbReference>
<evidence type="ECO:0000256" key="2">
    <source>
        <dbReference type="SAM" id="Phobius"/>
    </source>
</evidence>
<evidence type="ECO:0000313" key="6">
    <source>
        <dbReference type="Proteomes" id="UP000192907"/>
    </source>
</evidence>